<evidence type="ECO:0000256" key="7">
    <source>
        <dbReference type="PIRSR" id="PIRSR601382-2"/>
    </source>
</evidence>
<evidence type="ECO:0000313" key="11">
    <source>
        <dbReference type="EMBL" id="ORX54910.1"/>
    </source>
</evidence>
<evidence type="ECO:0000256" key="3">
    <source>
        <dbReference type="ARBA" id="ARBA00007658"/>
    </source>
</evidence>
<evidence type="ECO:0000256" key="6">
    <source>
        <dbReference type="PIRSR" id="PIRSR601382-1"/>
    </source>
</evidence>
<dbReference type="GO" id="GO:0036503">
    <property type="term" value="P:ERAD pathway"/>
    <property type="evidence" value="ECO:0007669"/>
    <property type="project" value="UniProtKB-ARBA"/>
</dbReference>
<dbReference type="OrthoDB" id="8118055at2759"/>
<feature type="active site" description="Proton donor" evidence="6">
    <location>
        <position position="434"/>
    </location>
</feature>
<evidence type="ECO:0000256" key="5">
    <source>
        <dbReference type="ARBA" id="ARBA00023157"/>
    </source>
</evidence>
<comment type="caution">
    <text evidence="11">The sequence shown here is derived from an EMBL/GenBank/DDBJ whole genome shotgun (WGS) entry which is preliminary data.</text>
</comment>
<dbReference type="EMBL" id="MCGT01000012">
    <property type="protein sequence ID" value="ORX54910.1"/>
    <property type="molecule type" value="Genomic_DNA"/>
</dbReference>
<feature type="region of interest" description="Disordered" evidence="10">
    <location>
        <begin position="55"/>
        <end position="84"/>
    </location>
</feature>
<keyword evidence="9 11" id="KW-0326">Glycosidase</keyword>
<dbReference type="SUPFAM" id="SSF48225">
    <property type="entry name" value="Seven-hairpin glycosidases"/>
    <property type="match status" value="1"/>
</dbReference>
<dbReference type="EC" id="3.2.1.-" evidence="9"/>
<evidence type="ECO:0000256" key="1">
    <source>
        <dbReference type="ARBA" id="ARBA00001913"/>
    </source>
</evidence>
<keyword evidence="5 8" id="KW-1015">Disulfide bond</keyword>
<feature type="binding site" evidence="7">
    <location>
        <position position="583"/>
    </location>
    <ligand>
        <name>Ca(2+)</name>
        <dbReference type="ChEBI" id="CHEBI:29108"/>
    </ligand>
</feature>
<dbReference type="PANTHER" id="PTHR11742">
    <property type="entry name" value="MANNOSYL-OLIGOSACCHARIDE ALPHA-1,2-MANNOSIDASE-RELATED"/>
    <property type="match status" value="1"/>
</dbReference>
<reference evidence="11 12" key="1">
    <citation type="submission" date="2016-07" db="EMBL/GenBank/DDBJ databases">
        <title>Pervasive Adenine N6-methylation of Active Genes in Fungi.</title>
        <authorList>
            <consortium name="DOE Joint Genome Institute"/>
            <person name="Mondo S.J."/>
            <person name="Dannebaum R.O."/>
            <person name="Kuo R.C."/>
            <person name="Labutti K."/>
            <person name="Haridas S."/>
            <person name="Kuo A."/>
            <person name="Salamov A."/>
            <person name="Ahrendt S.R."/>
            <person name="Lipzen A."/>
            <person name="Sullivan W."/>
            <person name="Andreopoulos W.B."/>
            <person name="Clum A."/>
            <person name="Lindquist E."/>
            <person name="Daum C."/>
            <person name="Ramamoorthy G.K."/>
            <person name="Gryganskyi A."/>
            <person name="Culley D."/>
            <person name="Magnuson J.K."/>
            <person name="James T.Y."/>
            <person name="O'Malley M.A."/>
            <person name="Stajich J.E."/>
            <person name="Spatafora J.W."/>
            <person name="Visel A."/>
            <person name="Grigoriev I.V."/>
        </authorList>
    </citation>
    <scope>NUCLEOTIDE SEQUENCE [LARGE SCALE GENOMIC DNA]</scope>
    <source>
        <strain evidence="11 12">NRRL 3301</strain>
    </source>
</reference>
<dbReference type="InterPro" id="IPR036026">
    <property type="entry name" value="Seven-hairpin_glycosidases"/>
</dbReference>
<evidence type="ECO:0000313" key="12">
    <source>
        <dbReference type="Proteomes" id="UP000242146"/>
    </source>
</evidence>
<dbReference type="Gene3D" id="1.50.10.10">
    <property type="match status" value="1"/>
</dbReference>
<dbReference type="InterPro" id="IPR001382">
    <property type="entry name" value="Glyco_hydro_47"/>
</dbReference>
<feature type="active site" description="Proton donor" evidence="6">
    <location>
        <position position="189"/>
    </location>
</feature>
<dbReference type="STRING" id="101127.A0A1X2GIY6"/>
<dbReference type="PANTHER" id="PTHR11742:SF103">
    <property type="entry name" value="ENDOPLASMIC RETICULUM MANNOSIDASE MNL2-RELATED"/>
    <property type="match status" value="1"/>
</dbReference>
<keyword evidence="12" id="KW-1185">Reference proteome</keyword>
<name>A0A1X2GIY6_9FUNG</name>
<feature type="compositionally biased region" description="Basic and acidic residues" evidence="10">
    <location>
        <begin position="55"/>
        <end position="72"/>
    </location>
</feature>
<dbReference type="GO" id="GO:0004571">
    <property type="term" value="F:mannosyl-oligosaccharide 1,2-alpha-mannosidase activity"/>
    <property type="evidence" value="ECO:0007669"/>
    <property type="project" value="InterPro"/>
</dbReference>
<accession>A0A1X2GIY6</accession>
<dbReference type="InterPro" id="IPR012341">
    <property type="entry name" value="6hp_glycosidase-like_sf"/>
</dbReference>
<keyword evidence="7" id="KW-0106">Calcium</keyword>
<dbReference type="PRINTS" id="PR00747">
    <property type="entry name" value="GLYHDRLASE47"/>
</dbReference>
<dbReference type="GO" id="GO:0016020">
    <property type="term" value="C:membrane"/>
    <property type="evidence" value="ECO:0007669"/>
    <property type="project" value="InterPro"/>
</dbReference>
<feature type="active site" evidence="6">
    <location>
        <position position="325"/>
    </location>
</feature>
<feature type="region of interest" description="Disordered" evidence="10">
    <location>
        <begin position="1"/>
        <end position="32"/>
    </location>
</feature>
<evidence type="ECO:0000256" key="8">
    <source>
        <dbReference type="PIRSR" id="PIRSR601382-3"/>
    </source>
</evidence>
<protein>
    <recommendedName>
        <fullName evidence="9">alpha-1,2-Mannosidase</fullName>
        <ecNumber evidence="9">3.2.1.-</ecNumber>
    </recommendedName>
</protein>
<proteinExistence type="inferred from homology"/>
<dbReference type="GO" id="GO:0005783">
    <property type="term" value="C:endoplasmic reticulum"/>
    <property type="evidence" value="ECO:0007669"/>
    <property type="project" value="TreeGrafter"/>
</dbReference>
<comment type="cofactor">
    <cofactor evidence="1 7">
        <name>Ca(2+)</name>
        <dbReference type="ChEBI" id="CHEBI:29108"/>
    </cofactor>
</comment>
<keyword evidence="7" id="KW-0479">Metal-binding</keyword>
<dbReference type="InterPro" id="IPR050749">
    <property type="entry name" value="Glycosyl_Hydrolase_47"/>
</dbReference>
<feature type="disulfide bond" evidence="8">
    <location>
        <begin position="391"/>
        <end position="420"/>
    </location>
</feature>
<dbReference type="GO" id="GO:0005509">
    <property type="term" value="F:calcium ion binding"/>
    <property type="evidence" value="ECO:0007669"/>
    <property type="project" value="InterPro"/>
</dbReference>
<evidence type="ECO:0000256" key="4">
    <source>
        <dbReference type="ARBA" id="ARBA00022801"/>
    </source>
</evidence>
<dbReference type="Proteomes" id="UP000242146">
    <property type="component" value="Unassembled WGS sequence"/>
</dbReference>
<keyword evidence="4 9" id="KW-0378">Hydrolase</keyword>
<dbReference type="GO" id="GO:0005975">
    <property type="term" value="P:carbohydrate metabolic process"/>
    <property type="evidence" value="ECO:0007669"/>
    <property type="project" value="InterPro"/>
</dbReference>
<dbReference type="AlphaFoldDB" id="A0A1X2GIY6"/>
<evidence type="ECO:0000256" key="2">
    <source>
        <dbReference type="ARBA" id="ARBA00004922"/>
    </source>
</evidence>
<sequence>MAPPGPPQPAKDNHPPPPGQQPAKDNYIAPIRDGPLGGEVVVVYVDENGNKVDEPKIIERPDLAKSADEPEASHGPIWSPLANPPPLPRIQYDFEPEPPAFASLRTQRQQAVKGAFAHAWNGYRQYAMGHDELKPLTNGTSDPFAHWGATLIDSLDTMLIMGMQDEFLEALVEVEKVEFKTNSSIIVFETIIRYLGGLLSAYELSNEQHPILINKAYELGKLMAPAFDSPTGIYPHTWNPTKPEEYFGSLTADLSMHMELFALSYHSKDNTFARLAQNITNKMQDMNARGQSKGGSVIPGLYPTGIDTRLDRFTDYVVRLGAMGDSWFEYLIKHFVYVEGALEQYRDMYVESMDSVKKYVLAFSPGSDMIFIPSYNTFTKMSDFTMDHLACFVPGMLAVGAKILDRPEDMDLAKGSLETCVHMYRSSATGLGPERWGFNYAITYDRTLYEMDIPKQKAPEPRYQVNYPLPEKPERYRSIQAQDRNYHLRPETVESLYVLYRLTGDQKYQEYAWEIFEAIEKNCKTPSGYAAIMNVDWLPGPQELERNQADSMESFLLAETFKYLYLIFSPPDVISLDDYVFNTEAHPLRRRSTWTWGE</sequence>
<feature type="compositionally biased region" description="Pro residues" evidence="10">
    <location>
        <begin position="1"/>
        <end position="20"/>
    </location>
</feature>
<comment type="similarity">
    <text evidence="3 9">Belongs to the glycosyl hydrolase 47 family.</text>
</comment>
<organism evidence="11 12">
    <name type="scientific">Hesseltinella vesiculosa</name>
    <dbReference type="NCBI Taxonomy" id="101127"/>
    <lineage>
        <taxon>Eukaryota</taxon>
        <taxon>Fungi</taxon>
        <taxon>Fungi incertae sedis</taxon>
        <taxon>Mucoromycota</taxon>
        <taxon>Mucoromycotina</taxon>
        <taxon>Mucoromycetes</taxon>
        <taxon>Mucorales</taxon>
        <taxon>Cunninghamellaceae</taxon>
        <taxon>Hesseltinella</taxon>
    </lineage>
</organism>
<evidence type="ECO:0000256" key="10">
    <source>
        <dbReference type="SAM" id="MobiDB-lite"/>
    </source>
</evidence>
<comment type="pathway">
    <text evidence="2">Protein modification; protein glycosylation.</text>
</comment>
<evidence type="ECO:0000256" key="9">
    <source>
        <dbReference type="RuleBase" id="RU361193"/>
    </source>
</evidence>
<gene>
    <name evidence="11" type="ORF">DM01DRAFT_1286385</name>
</gene>
<dbReference type="Pfam" id="PF01532">
    <property type="entry name" value="Glyco_hydro_47"/>
    <property type="match status" value="1"/>
</dbReference>
<feature type="active site" evidence="6">
    <location>
        <position position="491"/>
    </location>
</feature>